<evidence type="ECO:0000256" key="8">
    <source>
        <dbReference type="RuleBase" id="RU003476"/>
    </source>
</evidence>
<dbReference type="InterPro" id="IPR015797">
    <property type="entry name" value="NUDIX_hydrolase-like_dom_sf"/>
</dbReference>
<evidence type="ECO:0000313" key="10">
    <source>
        <dbReference type="EMBL" id="OWF50191.1"/>
    </source>
</evidence>
<dbReference type="InterPro" id="IPR042970">
    <property type="entry name" value="NUDT18_NUDIX"/>
</dbReference>
<dbReference type="Proteomes" id="UP000242188">
    <property type="component" value="Unassembled WGS sequence"/>
</dbReference>
<comment type="cofactor">
    <cofactor evidence="1">
        <name>Mn(2+)</name>
        <dbReference type="ChEBI" id="CHEBI:29035"/>
    </cofactor>
</comment>
<dbReference type="Pfam" id="PF00293">
    <property type="entry name" value="NUDIX"/>
    <property type="match status" value="1"/>
</dbReference>
<dbReference type="GO" id="GO:0046872">
    <property type="term" value="F:metal ion binding"/>
    <property type="evidence" value="ECO:0007669"/>
    <property type="project" value="UniProtKB-KW"/>
</dbReference>
<proteinExistence type="inferred from homology"/>
<dbReference type="InterPro" id="IPR020084">
    <property type="entry name" value="NUDIX_hydrolase_CS"/>
</dbReference>
<evidence type="ECO:0000313" key="11">
    <source>
        <dbReference type="Proteomes" id="UP000242188"/>
    </source>
</evidence>
<accession>A0A210QN95</accession>
<dbReference type="PRINTS" id="PR00502">
    <property type="entry name" value="NUDIXFAMILY"/>
</dbReference>
<dbReference type="PANTHER" id="PTHR22769:SF56">
    <property type="entry name" value="8-OXO-DGDP PHOSPHATASE NUDT18"/>
    <property type="match status" value="1"/>
</dbReference>
<evidence type="ECO:0000256" key="4">
    <source>
        <dbReference type="ARBA" id="ARBA00022723"/>
    </source>
</evidence>
<dbReference type="AlphaFoldDB" id="A0A210QN95"/>
<name>A0A210QN95_MIZYE</name>
<evidence type="ECO:0000259" key="9">
    <source>
        <dbReference type="PROSITE" id="PS51462"/>
    </source>
</evidence>
<dbReference type="InterPro" id="IPR000086">
    <property type="entry name" value="NUDIX_hydrolase_dom"/>
</dbReference>
<dbReference type="CDD" id="cd04671">
    <property type="entry name" value="NUDIX_8DGDPP_Nudt18"/>
    <property type="match status" value="1"/>
</dbReference>
<dbReference type="PROSITE" id="PS51462">
    <property type="entry name" value="NUDIX"/>
    <property type="match status" value="1"/>
</dbReference>
<comment type="cofactor">
    <cofactor evidence="2">
        <name>Mg(2+)</name>
        <dbReference type="ChEBI" id="CHEBI:18420"/>
    </cofactor>
</comment>
<keyword evidence="4" id="KW-0479">Metal-binding</keyword>
<dbReference type="Gene3D" id="3.90.79.10">
    <property type="entry name" value="Nucleoside Triphosphate Pyrophosphohydrolase"/>
    <property type="match status" value="1"/>
</dbReference>
<dbReference type="STRING" id="6573.A0A210QN95"/>
<evidence type="ECO:0000256" key="3">
    <source>
        <dbReference type="ARBA" id="ARBA00005582"/>
    </source>
</evidence>
<organism evidence="10 11">
    <name type="scientific">Mizuhopecten yessoensis</name>
    <name type="common">Japanese scallop</name>
    <name type="synonym">Patinopecten yessoensis</name>
    <dbReference type="NCBI Taxonomy" id="6573"/>
    <lineage>
        <taxon>Eukaryota</taxon>
        <taxon>Metazoa</taxon>
        <taxon>Spiralia</taxon>
        <taxon>Lophotrochozoa</taxon>
        <taxon>Mollusca</taxon>
        <taxon>Bivalvia</taxon>
        <taxon>Autobranchia</taxon>
        <taxon>Pteriomorphia</taxon>
        <taxon>Pectinida</taxon>
        <taxon>Pectinoidea</taxon>
        <taxon>Pectinidae</taxon>
        <taxon>Mizuhopecten</taxon>
    </lineage>
</organism>
<protein>
    <submittedName>
        <fullName evidence="10">8-oxo-dGDP phosphatase NUDT18</fullName>
    </submittedName>
</protein>
<dbReference type="SUPFAM" id="SSF55811">
    <property type="entry name" value="Nudix"/>
    <property type="match status" value="1"/>
</dbReference>
<evidence type="ECO:0000256" key="1">
    <source>
        <dbReference type="ARBA" id="ARBA00001936"/>
    </source>
</evidence>
<keyword evidence="6" id="KW-0460">Magnesium</keyword>
<comment type="similarity">
    <text evidence="3 8">Belongs to the Nudix hydrolase family.</text>
</comment>
<evidence type="ECO:0000256" key="2">
    <source>
        <dbReference type="ARBA" id="ARBA00001946"/>
    </source>
</evidence>
<comment type="caution">
    <text evidence="10">The sequence shown here is derived from an EMBL/GenBank/DDBJ whole genome shotgun (WGS) entry which is preliminary data.</text>
</comment>
<dbReference type="GO" id="GO:0044715">
    <property type="term" value="F:8-oxo-dGDP phosphatase activity"/>
    <property type="evidence" value="ECO:0007669"/>
    <property type="project" value="TreeGrafter"/>
</dbReference>
<keyword evidence="5 8" id="KW-0378">Hydrolase</keyword>
<feature type="domain" description="Nudix hydrolase" evidence="9">
    <location>
        <begin position="42"/>
        <end position="171"/>
    </location>
</feature>
<dbReference type="InterPro" id="IPR020476">
    <property type="entry name" value="Nudix_hydrolase"/>
</dbReference>
<dbReference type="PROSITE" id="PS00893">
    <property type="entry name" value="NUDIX_BOX"/>
    <property type="match status" value="1"/>
</dbReference>
<evidence type="ECO:0000256" key="7">
    <source>
        <dbReference type="ARBA" id="ARBA00023211"/>
    </source>
</evidence>
<evidence type="ECO:0000256" key="5">
    <source>
        <dbReference type="ARBA" id="ARBA00022801"/>
    </source>
</evidence>
<dbReference type="PANTHER" id="PTHR22769">
    <property type="entry name" value="MUTT/NUDIX HYDROLASE"/>
    <property type="match status" value="1"/>
</dbReference>
<sequence>MSDTDHLKSDLTKLFQGKAVPVTNVDISNERSDSFEPVTKNNVGYIVSAVIINDVGQILMMQEAKYSCYGTWYLPAGRMEQGENLQEAVMREVEEETGLTFQPTSLIAVEFGCGTWYRFNFIGHVTGGKLKTLEEKDKESLQAEWIDFVNIKTRTLKLRSPDIIPLINIARKYHSLGEDCRHPHNMPALVPYNRLIHRVMLVHCSFGGDILVLTTNKEGLHLPTCYISPFDFSFKITVFAVIKEAFGASEFQLKMKGLISVEHQGAPASNKDGLCLTTLQVLDGPETEPPPRSDSTYQWVSLTQLDSDLGDQLATRLKENGCVPLIDL</sequence>
<gene>
    <name evidence="10" type="ORF">KP79_PYT06721</name>
</gene>
<dbReference type="GO" id="GO:0044716">
    <property type="term" value="F:8-oxo-GDP phosphatase activity"/>
    <property type="evidence" value="ECO:0007669"/>
    <property type="project" value="TreeGrafter"/>
</dbReference>
<reference evidence="10 11" key="1">
    <citation type="journal article" date="2017" name="Nat. Ecol. Evol.">
        <title>Scallop genome provides insights into evolution of bilaterian karyotype and development.</title>
        <authorList>
            <person name="Wang S."/>
            <person name="Zhang J."/>
            <person name="Jiao W."/>
            <person name="Li J."/>
            <person name="Xun X."/>
            <person name="Sun Y."/>
            <person name="Guo X."/>
            <person name="Huan P."/>
            <person name="Dong B."/>
            <person name="Zhang L."/>
            <person name="Hu X."/>
            <person name="Sun X."/>
            <person name="Wang J."/>
            <person name="Zhao C."/>
            <person name="Wang Y."/>
            <person name="Wang D."/>
            <person name="Huang X."/>
            <person name="Wang R."/>
            <person name="Lv J."/>
            <person name="Li Y."/>
            <person name="Zhang Z."/>
            <person name="Liu B."/>
            <person name="Lu W."/>
            <person name="Hui Y."/>
            <person name="Liang J."/>
            <person name="Zhou Z."/>
            <person name="Hou R."/>
            <person name="Li X."/>
            <person name="Liu Y."/>
            <person name="Li H."/>
            <person name="Ning X."/>
            <person name="Lin Y."/>
            <person name="Zhao L."/>
            <person name="Xing Q."/>
            <person name="Dou J."/>
            <person name="Li Y."/>
            <person name="Mao J."/>
            <person name="Guo H."/>
            <person name="Dou H."/>
            <person name="Li T."/>
            <person name="Mu C."/>
            <person name="Jiang W."/>
            <person name="Fu Q."/>
            <person name="Fu X."/>
            <person name="Miao Y."/>
            <person name="Liu J."/>
            <person name="Yu Q."/>
            <person name="Li R."/>
            <person name="Liao H."/>
            <person name="Li X."/>
            <person name="Kong Y."/>
            <person name="Jiang Z."/>
            <person name="Chourrout D."/>
            <person name="Li R."/>
            <person name="Bao Z."/>
        </authorList>
    </citation>
    <scope>NUCLEOTIDE SEQUENCE [LARGE SCALE GENOMIC DNA]</scope>
    <source>
        <strain evidence="10 11">PY_sf001</strain>
    </source>
</reference>
<evidence type="ECO:0000256" key="6">
    <source>
        <dbReference type="ARBA" id="ARBA00022842"/>
    </source>
</evidence>
<keyword evidence="7" id="KW-0464">Manganese</keyword>
<keyword evidence="11" id="KW-1185">Reference proteome</keyword>
<dbReference type="EMBL" id="NEDP02002733">
    <property type="protein sequence ID" value="OWF50191.1"/>
    <property type="molecule type" value="Genomic_DNA"/>
</dbReference>
<dbReference type="OrthoDB" id="6270329at2759"/>